<keyword evidence="5" id="KW-0046">Antibiotic resistance</keyword>
<dbReference type="Proteomes" id="UP000609874">
    <property type="component" value="Unassembled WGS sequence"/>
</dbReference>
<sequence>MGVPNDEPCLTIHGLIRDRGPVPGLDGKMLRVLAGVDFTARRGQVTALLGANGAGKTTTLECAQGLQPIDGGEVRLLGRSPYGAGADLRARVGVMLQDGGLPPSARPVALLRHVARMYAAPRDVDSLVDRLGIGSFANTSIRRLSGGQRQRVALAAALVGNPEVLFLDEPSAGLDPQSRQIVFELIQELRAENLGIILTTHLLDDAQKLADYVYIIDAGRTVARGTVAELTARTSDHPAGRELTFEAPPGLAVSIPSLAHLDLAEESPGRYVLRGEFSPADLAGLASWWHEAGILPDSIHMASRTLEDVFLELSGREIR</sequence>
<evidence type="ECO:0000313" key="7">
    <source>
        <dbReference type="EMBL" id="MBD7994090.1"/>
    </source>
</evidence>
<accession>A0ABR8UNI3</accession>
<dbReference type="GO" id="GO:0005524">
    <property type="term" value="F:ATP binding"/>
    <property type="evidence" value="ECO:0007669"/>
    <property type="project" value="UniProtKB-KW"/>
</dbReference>
<comment type="subcellular location">
    <subcellularLocation>
        <location evidence="1">Cell membrane</location>
        <topology evidence="1">Peripheral membrane protein</topology>
    </subcellularLocation>
</comment>
<dbReference type="SMART" id="SM00382">
    <property type="entry name" value="AAA"/>
    <property type="match status" value="1"/>
</dbReference>
<keyword evidence="4 7" id="KW-0067">ATP-binding</keyword>
<name>A0ABR8UNI3_9MICC</name>
<dbReference type="InterPro" id="IPR017871">
    <property type="entry name" value="ABC_transporter-like_CS"/>
</dbReference>
<gene>
    <name evidence="7" type="ORF">H9639_02095</name>
</gene>
<dbReference type="PROSITE" id="PS00211">
    <property type="entry name" value="ABC_TRANSPORTER_1"/>
    <property type="match status" value="1"/>
</dbReference>
<dbReference type="InterPro" id="IPR050763">
    <property type="entry name" value="ABC_transporter_ATP-binding"/>
</dbReference>
<protein>
    <submittedName>
        <fullName evidence="7">ABC transporter ATP-binding protein</fullName>
    </submittedName>
</protein>
<dbReference type="CDD" id="cd03230">
    <property type="entry name" value="ABC_DR_subfamily_A"/>
    <property type="match status" value="1"/>
</dbReference>
<keyword evidence="2" id="KW-0813">Transport</keyword>
<dbReference type="InterPro" id="IPR027417">
    <property type="entry name" value="P-loop_NTPase"/>
</dbReference>
<comment type="caution">
    <text evidence="7">The sequence shown here is derived from an EMBL/GenBank/DDBJ whole genome shotgun (WGS) entry which is preliminary data.</text>
</comment>
<dbReference type="PROSITE" id="PS50893">
    <property type="entry name" value="ABC_TRANSPORTER_2"/>
    <property type="match status" value="1"/>
</dbReference>
<dbReference type="Gene3D" id="3.40.50.300">
    <property type="entry name" value="P-loop containing nucleotide triphosphate hydrolases"/>
    <property type="match status" value="1"/>
</dbReference>
<dbReference type="SUPFAM" id="SSF52540">
    <property type="entry name" value="P-loop containing nucleoside triphosphate hydrolases"/>
    <property type="match status" value="1"/>
</dbReference>
<reference evidence="7 8" key="1">
    <citation type="submission" date="2020-08" db="EMBL/GenBank/DDBJ databases">
        <title>A Genomic Blueprint of the Chicken Gut Microbiome.</title>
        <authorList>
            <person name="Gilroy R."/>
            <person name="Ravi A."/>
            <person name="Getino M."/>
            <person name="Pursley I."/>
            <person name="Horton D.L."/>
            <person name="Alikhan N.-F."/>
            <person name="Baker D."/>
            <person name="Gharbi K."/>
            <person name="Hall N."/>
            <person name="Watson M."/>
            <person name="Adriaenssens E.M."/>
            <person name="Foster-Nyarko E."/>
            <person name="Jarju S."/>
            <person name="Secka A."/>
            <person name="Antonio M."/>
            <person name="Oren A."/>
            <person name="Chaudhuri R."/>
            <person name="La Ragione R.M."/>
            <person name="Hildebrand F."/>
            <person name="Pallen M.J."/>
        </authorList>
    </citation>
    <scope>NUCLEOTIDE SEQUENCE [LARGE SCALE GENOMIC DNA]</scope>
    <source>
        <strain evidence="7 8">Sa2CUA1</strain>
    </source>
</reference>
<evidence type="ECO:0000259" key="6">
    <source>
        <dbReference type="PROSITE" id="PS50893"/>
    </source>
</evidence>
<organism evidence="7 8">
    <name type="scientific">Arthrobacter gallicola</name>
    <dbReference type="NCBI Taxonomy" id="2762225"/>
    <lineage>
        <taxon>Bacteria</taxon>
        <taxon>Bacillati</taxon>
        <taxon>Actinomycetota</taxon>
        <taxon>Actinomycetes</taxon>
        <taxon>Micrococcales</taxon>
        <taxon>Micrococcaceae</taxon>
        <taxon>Arthrobacter</taxon>
    </lineage>
</organism>
<evidence type="ECO:0000256" key="4">
    <source>
        <dbReference type="ARBA" id="ARBA00022840"/>
    </source>
</evidence>
<feature type="domain" description="ABC transporter" evidence="6">
    <location>
        <begin position="10"/>
        <end position="243"/>
    </location>
</feature>
<keyword evidence="8" id="KW-1185">Reference proteome</keyword>
<proteinExistence type="predicted"/>
<dbReference type="PANTHER" id="PTHR42711:SF16">
    <property type="entry name" value="ABC TRANSPORTER ATP-BINDING PROTEIN"/>
    <property type="match status" value="1"/>
</dbReference>
<dbReference type="Pfam" id="PF00005">
    <property type="entry name" value="ABC_tran"/>
    <property type="match status" value="1"/>
</dbReference>
<dbReference type="EMBL" id="JACSQD010000001">
    <property type="protein sequence ID" value="MBD7994090.1"/>
    <property type="molecule type" value="Genomic_DNA"/>
</dbReference>
<dbReference type="PANTHER" id="PTHR42711">
    <property type="entry name" value="ABC TRANSPORTER ATP-BINDING PROTEIN"/>
    <property type="match status" value="1"/>
</dbReference>
<evidence type="ECO:0000256" key="1">
    <source>
        <dbReference type="ARBA" id="ARBA00004202"/>
    </source>
</evidence>
<evidence type="ECO:0000256" key="5">
    <source>
        <dbReference type="ARBA" id="ARBA00023251"/>
    </source>
</evidence>
<dbReference type="InterPro" id="IPR003439">
    <property type="entry name" value="ABC_transporter-like_ATP-bd"/>
</dbReference>
<keyword evidence="3" id="KW-0547">Nucleotide-binding</keyword>
<dbReference type="InterPro" id="IPR003593">
    <property type="entry name" value="AAA+_ATPase"/>
</dbReference>
<evidence type="ECO:0000313" key="8">
    <source>
        <dbReference type="Proteomes" id="UP000609874"/>
    </source>
</evidence>
<evidence type="ECO:0000256" key="3">
    <source>
        <dbReference type="ARBA" id="ARBA00022741"/>
    </source>
</evidence>
<evidence type="ECO:0000256" key="2">
    <source>
        <dbReference type="ARBA" id="ARBA00022448"/>
    </source>
</evidence>